<reference evidence="5" key="1">
    <citation type="journal article" date="2022" name="Proc. Natl. Acad. Sci. U.S.A.">
        <title>Life cycle and functional genomics of the unicellular red alga Galdieria for elucidating algal and plant evolution and industrial use.</title>
        <authorList>
            <person name="Hirooka S."/>
            <person name="Itabashi T."/>
            <person name="Ichinose T.M."/>
            <person name="Onuma R."/>
            <person name="Fujiwara T."/>
            <person name="Yamashita S."/>
            <person name="Jong L.W."/>
            <person name="Tomita R."/>
            <person name="Iwane A.H."/>
            <person name="Miyagishima S.Y."/>
        </authorList>
    </citation>
    <scope>NUCLEOTIDE SEQUENCE</scope>
    <source>
        <strain evidence="5">NBRC 102759</strain>
    </source>
</reference>
<feature type="domain" description="Inosine/uridine-preferring nucleoside hydrolase" evidence="4">
    <location>
        <begin position="22"/>
        <end position="337"/>
    </location>
</feature>
<comment type="similarity">
    <text evidence="1">Belongs to the IUNH family.</text>
</comment>
<reference evidence="5" key="2">
    <citation type="submission" date="2022-01" db="EMBL/GenBank/DDBJ databases">
        <authorList>
            <person name="Hirooka S."/>
            <person name="Miyagishima S.Y."/>
        </authorList>
    </citation>
    <scope>NUCLEOTIDE SEQUENCE</scope>
    <source>
        <strain evidence="5">NBRC 102759</strain>
    </source>
</reference>
<name>A0A9C7UU25_9RHOD</name>
<dbReference type="PANTHER" id="PTHR12304:SF4">
    <property type="entry name" value="URIDINE NUCLEOSIDASE"/>
    <property type="match status" value="1"/>
</dbReference>
<dbReference type="InterPro" id="IPR023186">
    <property type="entry name" value="IUNH"/>
</dbReference>
<dbReference type="AlphaFoldDB" id="A0A9C7UU25"/>
<dbReference type="GO" id="GO:0005829">
    <property type="term" value="C:cytosol"/>
    <property type="evidence" value="ECO:0007669"/>
    <property type="project" value="TreeGrafter"/>
</dbReference>
<evidence type="ECO:0000313" key="5">
    <source>
        <dbReference type="EMBL" id="GJQ15473.1"/>
    </source>
</evidence>
<dbReference type="SUPFAM" id="SSF53590">
    <property type="entry name" value="Nucleoside hydrolase"/>
    <property type="match status" value="1"/>
</dbReference>
<evidence type="ECO:0000259" key="4">
    <source>
        <dbReference type="Pfam" id="PF01156"/>
    </source>
</evidence>
<keyword evidence="6" id="KW-1185">Reference proteome</keyword>
<dbReference type="PANTHER" id="PTHR12304">
    <property type="entry name" value="INOSINE-URIDINE PREFERRING NUCLEOSIDE HYDROLASE"/>
    <property type="match status" value="1"/>
</dbReference>
<dbReference type="InterPro" id="IPR036452">
    <property type="entry name" value="Ribo_hydro-like"/>
</dbReference>
<evidence type="ECO:0000313" key="6">
    <source>
        <dbReference type="Proteomes" id="UP001061958"/>
    </source>
</evidence>
<protein>
    <recommendedName>
        <fullName evidence="4">Inosine/uridine-preferring nucleoside hydrolase domain-containing protein</fullName>
    </recommendedName>
</protein>
<comment type="caution">
    <text evidence="5">The sequence shown here is derived from an EMBL/GenBank/DDBJ whole genome shotgun (WGS) entry which is preliminary data.</text>
</comment>
<evidence type="ECO:0000256" key="1">
    <source>
        <dbReference type="ARBA" id="ARBA00009176"/>
    </source>
</evidence>
<evidence type="ECO:0000256" key="2">
    <source>
        <dbReference type="ARBA" id="ARBA00022801"/>
    </source>
</evidence>
<evidence type="ECO:0000256" key="3">
    <source>
        <dbReference type="ARBA" id="ARBA00023295"/>
    </source>
</evidence>
<dbReference type="Gene3D" id="3.90.245.10">
    <property type="entry name" value="Ribonucleoside hydrolase-like"/>
    <property type="match status" value="1"/>
</dbReference>
<organism evidence="5 6">
    <name type="scientific">Galdieria partita</name>
    <dbReference type="NCBI Taxonomy" id="83374"/>
    <lineage>
        <taxon>Eukaryota</taxon>
        <taxon>Rhodophyta</taxon>
        <taxon>Bangiophyceae</taxon>
        <taxon>Galdieriales</taxon>
        <taxon>Galdieriaceae</taxon>
        <taxon>Galdieria</taxon>
    </lineage>
</organism>
<keyword evidence="3" id="KW-0326">Glycosidase</keyword>
<dbReference type="InterPro" id="IPR001910">
    <property type="entry name" value="Inosine/uridine_hydrolase_dom"/>
</dbReference>
<proteinExistence type="inferred from homology"/>
<sequence>MLQHLREDNNEDISSKNNKIPIILDCDPGHDDAFALILAIFNEKIDLLGVTTVSGNQTLEKTTLNASRILYACGVTRSLPLAKGCDGPLVKYPRNFQLNTTSSKGDLNDHPTEVHGESGMDGAEFPDDINVSLCEKHAVFVMAELIERHATRERPVHIVCVGPLTNISLFIKLYPKLHKFIRIVLMGGSFCQGNVQPTSEFNINYDPIAAHIVFHSNIPITMLPLDLTHQVLVTEEVSRKISSLSSTFSQTMLGLLNFFQSTYRDVFGISYPPLHDPCAVAYLVDPSKFETTHIRVDVEISPGLCTGQTIGYFHWKRPGCRKNVDVAMKVDVEWFWEIMLQALKKADQNSYL</sequence>
<dbReference type="EMBL" id="BQMJ01000070">
    <property type="protein sequence ID" value="GJQ15473.1"/>
    <property type="molecule type" value="Genomic_DNA"/>
</dbReference>
<dbReference type="GO" id="GO:0006152">
    <property type="term" value="P:purine nucleoside catabolic process"/>
    <property type="evidence" value="ECO:0007669"/>
    <property type="project" value="TreeGrafter"/>
</dbReference>
<dbReference type="Pfam" id="PF01156">
    <property type="entry name" value="IU_nuc_hydro"/>
    <property type="match status" value="1"/>
</dbReference>
<dbReference type="Proteomes" id="UP001061958">
    <property type="component" value="Unassembled WGS sequence"/>
</dbReference>
<dbReference type="GO" id="GO:0008477">
    <property type="term" value="F:purine nucleosidase activity"/>
    <property type="evidence" value="ECO:0007669"/>
    <property type="project" value="TreeGrafter"/>
</dbReference>
<accession>A0A9C7UU25</accession>
<dbReference type="OrthoDB" id="432381at2759"/>
<dbReference type="CDD" id="cd02651">
    <property type="entry name" value="nuc_hydro_IU_UC_XIUA"/>
    <property type="match status" value="1"/>
</dbReference>
<gene>
    <name evidence="5" type="ORF">GpartN1_g7264.t1</name>
</gene>
<keyword evidence="2" id="KW-0378">Hydrolase</keyword>